<dbReference type="InterPro" id="IPR023578">
    <property type="entry name" value="Ras_GEF_dom_sf"/>
</dbReference>
<dbReference type="GO" id="GO:0005886">
    <property type="term" value="C:plasma membrane"/>
    <property type="evidence" value="ECO:0007669"/>
    <property type="project" value="TreeGrafter"/>
</dbReference>
<feature type="region of interest" description="Disordered" evidence="3">
    <location>
        <begin position="266"/>
        <end position="290"/>
    </location>
</feature>
<feature type="compositionally biased region" description="Acidic residues" evidence="3">
    <location>
        <begin position="546"/>
        <end position="559"/>
    </location>
</feature>
<comment type="caution">
    <text evidence="6">The sequence shown here is derived from an EMBL/GenBank/DDBJ whole genome shotgun (WGS) entry which is preliminary data.</text>
</comment>
<dbReference type="InterPro" id="IPR008937">
    <property type="entry name" value="Ras-like_GEF"/>
</dbReference>
<dbReference type="Gene3D" id="1.10.840.10">
    <property type="entry name" value="Ras guanine-nucleotide exchange factors catalytic domain"/>
    <property type="match status" value="1"/>
</dbReference>
<evidence type="ECO:0000256" key="1">
    <source>
        <dbReference type="ARBA" id="ARBA00022658"/>
    </source>
</evidence>
<dbReference type="Pfam" id="PF00618">
    <property type="entry name" value="RasGEF_N"/>
    <property type="match status" value="1"/>
</dbReference>
<dbReference type="Pfam" id="PF00617">
    <property type="entry name" value="RasGEF"/>
    <property type="match status" value="1"/>
</dbReference>
<feature type="compositionally biased region" description="Polar residues" evidence="3">
    <location>
        <begin position="530"/>
        <end position="545"/>
    </location>
</feature>
<evidence type="ECO:0000313" key="6">
    <source>
        <dbReference type="EMBL" id="ONH67330.1"/>
    </source>
</evidence>
<name>A0A1V2L6G2_CYBFA</name>
<feature type="region of interest" description="Disordered" evidence="3">
    <location>
        <begin position="878"/>
        <end position="905"/>
    </location>
</feature>
<dbReference type="AlphaFoldDB" id="A0A1V2L6G2"/>
<dbReference type="PROSITE" id="PS50009">
    <property type="entry name" value="RASGEF_CAT"/>
    <property type="match status" value="1"/>
</dbReference>
<accession>A0A1V2L6G2</accession>
<dbReference type="PANTHER" id="PTHR23113:SF363">
    <property type="entry name" value="PROTEIN SON OF SEVENLESS"/>
    <property type="match status" value="1"/>
</dbReference>
<feature type="compositionally biased region" description="Low complexity" evidence="3">
    <location>
        <begin position="275"/>
        <end position="290"/>
    </location>
</feature>
<proteinExistence type="predicted"/>
<evidence type="ECO:0000256" key="3">
    <source>
        <dbReference type="SAM" id="MobiDB-lite"/>
    </source>
</evidence>
<dbReference type="PROSITE" id="PS00720">
    <property type="entry name" value="RASGEF"/>
    <property type="match status" value="1"/>
</dbReference>
<dbReference type="GO" id="GO:0007265">
    <property type="term" value="P:Ras protein signal transduction"/>
    <property type="evidence" value="ECO:0007669"/>
    <property type="project" value="TreeGrafter"/>
</dbReference>
<dbReference type="InterPro" id="IPR036964">
    <property type="entry name" value="RASGEF_cat_dom_sf"/>
</dbReference>
<evidence type="ECO:0000259" key="5">
    <source>
        <dbReference type="PROSITE" id="PS50212"/>
    </source>
</evidence>
<dbReference type="CDD" id="cd00155">
    <property type="entry name" value="RasGEF"/>
    <property type="match status" value="1"/>
</dbReference>
<feature type="region of interest" description="Disordered" evidence="3">
    <location>
        <begin position="599"/>
        <end position="664"/>
    </location>
</feature>
<dbReference type="EMBL" id="MPUK01000004">
    <property type="protein sequence ID" value="ONH67330.1"/>
    <property type="molecule type" value="Genomic_DNA"/>
</dbReference>
<dbReference type="GO" id="GO:0005085">
    <property type="term" value="F:guanyl-nucleotide exchange factor activity"/>
    <property type="evidence" value="ECO:0007669"/>
    <property type="project" value="UniProtKB-KW"/>
</dbReference>
<dbReference type="SMART" id="SM00147">
    <property type="entry name" value="RasGEF"/>
    <property type="match status" value="1"/>
</dbReference>
<dbReference type="SMART" id="SM00229">
    <property type="entry name" value="RasGEFN"/>
    <property type="match status" value="1"/>
</dbReference>
<feature type="compositionally biased region" description="Polar residues" evidence="3">
    <location>
        <begin position="889"/>
        <end position="902"/>
    </location>
</feature>
<dbReference type="Proteomes" id="UP000189513">
    <property type="component" value="Unassembled WGS sequence"/>
</dbReference>
<dbReference type="PROSITE" id="PS50212">
    <property type="entry name" value="RASGEF_NTER"/>
    <property type="match status" value="1"/>
</dbReference>
<dbReference type="InterPro" id="IPR000651">
    <property type="entry name" value="Ras-like_Gua-exchang_fac_N"/>
</dbReference>
<dbReference type="InterPro" id="IPR019804">
    <property type="entry name" value="Ras_G-nucl-exch_fac_CS"/>
</dbReference>
<feature type="region of interest" description="Disordered" evidence="3">
    <location>
        <begin position="523"/>
        <end position="584"/>
    </location>
</feature>
<feature type="domain" description="N-terminal Ras-GEF" evidence="5">
    <location>
        <begin position="37"/>
        <end position="169"/>
    </location>
</feature>
<dbReference type="STRING" id="36022.A0A1V2L6G2"/>
<feature type="compositionally biased region" description="Low complexity" evidence="3">
    <location>
        <begin position="619"/>
        <end position="634"/>
    </location>
</feature>
<evidence type="ECO:0000259" key="4">
    <source>
        <dbReference type="PROSITE" id="PS50009"/>
    </source>
</evidence>
<protein>
    <submittedName>
        <fullName evidence="6">Guanine nucleotide exchange factor LTE1</fullName>
    </submittedName>
</protein>
<reference evidence="7" key="1">
    <citation type="journal article" date="2017" name="Genome Announc.">
        <title>Genome sequences of Cyberlindnera fabianii 65, Pichia kudriavzevii 129, and Saccharomyces cerevisiae 131 isolated from fermented masau fruits in Zimbabwe.</title>
        <authorList>
            <person name="van Rijswijck I.M.H."/>
            <person name="Derks M.F.L."/>
            <person name="Abee T."/>
            <person name="de Ridder D."/>
            <person name="Smid E.J."/>
        </authorList>
    </citation>
    <scope>NUCLEOTIDE SEQUENCE [LARGE SCALE GENOMIC DNA]</scope>
    <source>
        <strain evidence="7">65</strain>
    </source>
</reference>
<feature type="compositionally biased region" description="Polar residues" evidence="3">
    <location>
        <begin position="567"/>
        <end position="576"/>
    </location>
</feature>
<dbReference type="OMA" id="PFILMYD"/>
<keyword evidence="7" id="KW-1185">Reference proteome</keyword>
<dbReference type="InterPro" id="IPR001895">
    <property type="entry name" value="RASGEF_cat_dom"/>
</dbReference>
<dbReference type="Gene3D" id="1.20.870.10">
    <property type="entry name" value="Son of sevenless (SoS) protein Chain: S domain 1"/>
    <property type="match status" value="1"/>
</dbReference>
<sequence length="1230" mass="139343">MTDLLDYKVDSLNCNVFDAADPTRWSTMNAVTPSTNKDKEGNYLDIISLISNLTTPTEIDYQFTADFFLVYRSFISQRTLLRLLLLRIRWCLKGIDDEAHEQRQNTGKLTLVRTFVVIRHWLMNYFTEDYLSSEELRDLFVQEINGLRHEELFVQRVVGSLKKTWTECCNKSWNEKVESADYYHLDLKIGPQSTRNKRLSVMALSQQNDPVTRNSMMLSTYDMNVVHKLPIPLPSLAQTRKPNIFLNPKNSNLRLSIIAQRSLESPSITAPPFPSSSRSPTSPVSPRSPSDPLYIPLLSVLHPKTRNIIKDDRRFPKNSTLTKVLPPTPVKKMELVVPLPPPTKPQPKGLKPLIEHWMKTFHLHTNNKAKLQTTPYVEKFMQSVVSVAKPTSEELEKLALGKFDILCARTIDEVEYLVRFHNEIISRHSSIAGHEDIRNTFDFTLPGSKEVLKAGSNIDNMNICETISNISKSVISLQQLMESETRSCKSYISYDSMYSTQNRARNLHLSNAEAALKKRGGKDNLRDFNFENSEATPSPDYNISQDADDERFEFESNEGQDDRTLDTFPTSILSESTPDHHDQRRSIENAAQDTHMVVAGSPYSSANPSVDSFHDSQEEQSMLSQSQSVHSQVSDYDDIDSFVSTYEEPDDDETNVPEIDTSGPNHSDAIVADNEPSTPTHDEGLISSTPQISPIKAINEDHHQMVYQKLESHGSFPPAVPSTGSLNLNRVPSFKRISNTSISTASHSQIGHEDKRLSHLYQRSVKVHRVSSSDDSIFSDKRSNSLVKVNDGHEQDVSEKSDDDGLVTGITGMITPRQSNASNATDTPEYTVQTIDSEDFQVPYPGVDSDAIAELAAISDESYQADPINAALQKLEGQYKKSKRKGETTQRTSTPASGSSVDTAELSKQVENLSIRTPIKGKRESAVIHQRRKTKLFALTPVQQKEIKFDESGSRILLELLLSHKITSEILQVSNSEHHVSFILNFDSKTLAEQLTLIEKDALLEIDWKELVELKWESEKLVPINSWLELLVQNQDIQGVDLCVSRFNLTVNWIISEVLLTKDIQLRKLTIQRFIHVAQHCKTLQNFSTLMQILLALGSDKVMKLKETWRIVEPGDILIFKNLESISSPLKNFMNLRIELNKIKPSLGCVPFLGLYLSDLIFNKEKRSVQGELINFGKFKHTSKIVRSLIQCIQWSTLYRMEYNDEVLSKCLYIKALTEEEMNTCLSQIS</sequence>
<dbReference type="PANTHER" id="PTHR23113">
    <property type="entry name" value="GUANINE NUCLEOTIDE EXCHANGE FACTOR"/>
    <property type="match status" value="1"/>
</dbReference>
<gene>
    <name evidence="6" type="ORF">BON22_2595</name>
</gene>
<dbReference type="SUPFAM" id="SSF48366">
    <property type="entry name" value="Ras GEF"/>
    <property type="match status" value="1"/>
</dbReference>
<evidence type="ECO:0000313" key="7">
    <source>
        <dbReference type="Proteomes" id="UP000189513"/>
    </source>
</evidence>
<evidence type="ECO:0000256" key="2">
    <source>
        <dbReference type="PROSITE-ProRule" id="PRU00168"/>
    </source>
</evidence>
<feature type="domain" description="Ras-GEF" evidence="4">
    <location>
        <begin position="987"/>
        <end position="1222"/>
    </location>
</feature>
<keyword evidence="1 2" id="KW-0344">Guanine-nucleotide releasing factor</keyword>
<dbReference type="VEuPathDB" id="FungiDB:BON22_2595"/>
<organism evidence="6 7">
    <name type="scientific">Cyberlindnera fabianii</name>
    <name type="common">Yeast</name>
    <name type="synonym">Hansenula fabianii</name>
    <dbReference type="NCBI Taxonomy" id="36022"/>
    <lineage>
        <taxon>Eukaryota</taxon>
        <taxon>Fungi</taxon>
        <taxon>Dikarya</taxon>
        <taxon>Ascomycota</taxon>
        <taxon>Saccharomycotina</taxon>
        <taxon>Saccharomycetes</taxon>
        <taxon>Phaffomycetales</taxon>
        <taxon>Phaffomycetaceae</taxon>
        <taxon>Cyberlindnera</taxon>
    </lineage>
</organism>